<proteinExistence type="predicted"/>
<comment type="caution">
    <text evidence="7">The sequence shown here is derived from an EMBL/GenBank/DDBJ whole genome shotgun (WGS) entry which is preliminary data.</text>
</comment>
<feature type="domain" description="PpiC" evidence="6">
    <location>
        <begin position="170"/>
        <end position="304"/>
    </location>
</feature>
<dbReference type="InterPro" id="IPR050245">
    <property type="entry name" value="PrsA_foldase"/>
</dbReference>
<dbReference type="RefSeq" id="WP_161410794.1">
    <property type="nucleotide sequence ID" value="NZ_WTUZ01000039.1"/>
</dbReference>
<evidence type="ECO:0000313" key="8">
    <source>
        <dbReference type="Proteomes" id="UP000481087"/>
    </source>
</evidence>
<evidence type="ECO:0000256" key="4">
    <source>
        <dbReference type="ARBA" id="ARBA00023110"/>
    </source>
</evidence>
<dbReference type="Gene3D" id="3.10.50.40">
    <property type="match status" value="1"/>
</dbReference>
<dbReference type="AlphaFoldDB" id="A0A6L8V802"/>
<keyword evidence="3" id="KW-0732">Signal</keyword>
<evidence type="ECO:0000256" key="1">
    <source>
        <dbReference type="ARBA" id="ARBA00000971"/>
    </source>
</evidence>
<evidence type="ECO:0000313" key="7">
    <source>
        <dbReference type="EMBL" id="MZQ86377.1"/>
    </source>
</evidence>
<reference evidence="7 8" key="1">
    <citation type="submission" date="2019-12" db="EMBL/GenBank/DDBJ databases">
        <title>Paenibacillus sp. nov. sp. isolated from soil.</title>
        <authorList>
            <person name="Kim J."/>
            <person name="Jeong S.E."/>
            <person name="Jung H.S."/>
            <person name="Jeon C.O."/>
        </authorList>
    </citation>
    <scope>NUCLEOTIDE SEQUENCE [LARGE SCALE GENOMIC DNA]</scope>
    <source>
        <strain evidence="7 8">5J-6</strain>
    </source>
</reference>
<dbReference type="InterPro" id="IPR046357">
    <property type="entry name" value="PPIase_dom_sf"/>
</dbReference>
<keyword evidence="4" id="KW-0697">Rotamase</keyword>
<keyword evidence="8" id="KW-1185">Reference proteome</keyword>
<dbReference type="Pfam" id="PF13145">
    <property type="entry name" value="Rotamase_2"/>
    <property type="match status" value="1"/>
</dbReference>
<evidence type="ECO:0000256" key="3">
    <source>
        <dbReference type="ARBA" id="ARBA00022729"/>
    </source>
</evidence>
<evidence type="ECO:0000256" key="5">
    <source>
        <dbReference type="ARBA" id="ARBA00023235"/>
    </source>
</evidence>
<evidence type="ECO:0000259" key="6">
    <source>
        <dbReference type="Pfam" id="PF13145"/>
    </source>
</evidence>
<dbReference type="EMBL" id="WTUZ01000039">
    <property type="protein sequence ID" value="MZQ86377.1"/>
    <property type="molecule type" value="Genomic_DNA"/>
</dbReference>
<dbReference type="PANTHER" id="PTHR47245">
    <property type="entry name" value="PEPTIDYLPROLYL ISOMERASE"/>
    <property type="match status" value="1"/>
</dbReference>
<name>A0A6L8V802_9BACL</name>
<dbReference type="SUPFAM" id="SSF54534">
    <property type="entry name" value="FKBP-like"/>
    <property type="match status" value="1"/>
</dbReference>
<organism evidence="7 8">
    <name type="scientific">Paenibacillus silvestris</name>
    <dbReference type="NCBI Taxonomy" id="2606219"/>
    <lineage>
        <taxon>Bacteria</taxon>
        <taxon>Bacillati</taxon>
        <taxon>Bacillota</taxon>
        <taxon>Bacilli</taxon>
        <taxon>Bacillales</taxon>
        <taxon>Paenibacillaceae</taxon>
        <taxon>Paenibacillus</taxon>
    </lineage>
</organism>
<accession>A0A6L8V802</accession>
<dbReference type="PANTHER" id="PTHR47245:SF1">
    <property type="entry name" value="FOLDASE PROTEIN PRSA"/>
    <property type="match status" value="1"/>
</dbReference>
<evidence type="ECO:0000256" key="2">
    <source>
        <dbReference type="ARBA" id="ARBA00013194"/>
    </source>
</evidence>
<dbReference type="EC" id="5.2.1.8" evidence="2"/>
<keyword evidence="5" id="KW-0413">Isomerase</keyword>
<dbReference type="Proteomes" id="UP000481087">
    <property type="component" value="Unassembled WGS sequence"/>
</dbReference>
<sequence length="341" mass="39051">MSLAFFGILILIFMYILMTKQGVTEHDPALTVNNEPIAAGEFRARLSYNHVAKTYSYFKDKYGVDPGKDFWTTTYGSGESPISYAREATLNDEVRTKVQQILMKQNGILTDISYEGFLKSLADENHRRQEAVKKGQIVYGPTQYGENEFFDYQFSNSVFKLKEKLYAGSISEDDLKRLYEKDREEKYQLPDYIKIQKIVIPFGSTEREKQKAEQSITLAKTSLNSGSDFESVAKLYSDNGKVYDQIFDETTAKRDGILSSELITIAATLEIAQVSKVIETRSEFILMKCLDKKQARYQSFEAVRTKVQSDYMDKKYNALIDKLVGEANIQKNASVYNRLFP</sequence>
<comment type="catalytic activity">
    <reaction evidence="1">
        <text>[protein]-peptidylproline (omega=180) = [protein]-peptidylproline (omega=0)</text>
        <dbReference type="Rhea" id="RHEA:16237"/>
        <dbReference type="Rhea" id="RHEA-COMP:10747"/>
        <dbReference type="Rhea" id="RHEA-COMP:10748"/>
        <dbReference type="ChEBI" id="CHEBI:83833"/>
        <dbReference type="ChEBI" id="CHEBI:83834"/>
        <dbReference type="EC" id="5.2.1.8"/>
    </reaction>
</comment>
<dbReference type="InterPro" id="IPR000297">
    <property type="entry name" value="PPIase_PpiC"/>
</dbReference>
<dbReference type="GO" id="GO:0003755">
    <property type="term" value="F:peptidyl-prolyl cis-trans isomerase activity"/>
    <property type="evidence" value="ECO:0007669"/>
    <property type="project" value="UniProtKB-KW"/>
</dbReference>
<gene>
    <name evidence="7" type="ORF">GQF01_30180</name>
</gene>
<protein>
    <recommendedName>
        <fullName evidence="2">peptidylprolyl isomerase</fullName>
        <ecNumber evidence="2">5.2.1.8</ecNumber>
    </recommendedName>
</protein>